<feature type="region of interest" description="Disordered" evidence="5">
    <location>
        <begin position="15"/>
        <end position="89"/>
    </location>
</feature>
<organism evidence="7 8">
    <name type="scientific">Thermoleptolyngbya sichuanensis A183</name>
    <dbReference type="NCBI Taxonomy" id="2737172"/>
    <lineage>
        <taxon>Bacteria</taxon>
        <taxon>Bacillati</taxon>
        <taxon>Cyanobacteriota</taxon>
        <taxon>Cyanophyceae</taxon>
        <taxon>Oculatellales</taxon>
        <taxon>Oculatellaceae</taxon>
        <taxon>Thermoleptolyngbya</taxon>
        <taxon>Thermoleptolyngbya sichuanensis</taxon>
    </lineage>
</organism>
<dbReference type="SUPFAM" id="SSF53383">
    <property type="entry name" value="PLP-dependent transferases"/>
    <property type="match status" value="1"/>
</dbReference>
<dbReference type="InterPro" id="IPR001917">
    <property type="entry name" value="Aminotrans_II_pyridoxalP_BS"/>
</dbReference>
<dbReference type="Proteomes" id="UP000505210">
    <property type="component" value="Chromosome"/>
</dbReference>
<dbReference type="InterPro" id="IPR015424">
    <property type="entry name" value="PyrdxlP-dep_Trfase"/>
</dbReference>
<dbReference type="InterPro" id="IPR015422">
    <property type="entry name" value="PyrdxlP-dep_Trfase_small"/>
</dbReference>
<dbReference type="EMBL" id="CP053661">
    <property type="protein sequence ID" value="QKD84895.1"/>
    <property type="molecule type" value="Genomic_DNA"/>
</dbReference>
<protein>
    <submittedName>
        <fullName evidence="7">Aminotransferase class I/II-fold pyridoxal phosphate-dependent enzyme</fullName>
    </submittedName>
</protein>
<dbReference type="InterPro" id="IPR004839">
    <property type="entry name" value="Aminotransferase_I/II_large"/>
</dbReference>
<evidence type="ECO:0000256" key="5">
    <source>
        <dbReference type="SAM" id="MobiDB-lite"/>
    </source>
</evidence>
<feature type="domain" description="Aminotransferase class I/classII large" evidence="6">
    <location>
        <begin position="151"/>
        <end position="493"/>
    </location>
</feature>
<reference evidence="7 8" key="1">
    <citation type="submission" date="2020-05" db="EMBL/GenBank/DDBJ databases">
        <title>Complete genome sequence of of a novel Thermoleptolyngbya strain isolated from hot springs of Ganzi, Sichuan China.</title>
        <authorList>
            <person name="Tang J."/>
            <person name="Daroch M."/>
            <person name="Li L."/>
            <person name="Waleron K."/>
            <person name="Waleron M."/>
            <person name="Waleron M."/>
        </authorList>
    </citation>
    <scope>NUCLEOTIDE SEQUENCE [LARGE SCALE GENOMIC DNA]</scope>
    <source>
        <strain evidence="7 8">PKUAC-SCTA183</strain>
    </source>
</reference>
<keyword evidence="8" id="KW-1185">Reference proteome</keyword>
<evidence type="ECO:0000256" key="1">
    <source>
        <dbReference type="ARBA" id="ARBA00001933"/>
    </source>
</evidence>
<dbReference type="Gene3D" id="3.40.640.10">
    <property type="entry name" value="Type I PLP-dependent aspartate aminotransferase-like (Major domain)"/>
    <property type="match status" value="1"/>
</dbReference>
<dbReference type="PROSITE" id="PS00599">
    <property type="entry name" value="AA_TRANSFER_CLASS_2"/>
    <property type="match status" value="1"/>
</dbReference>
<evidence type="ECO:0000256" key="4">
    <source>
        <dbReference type="RuleBase" id="RU003693"/>
    </source>
</evidence>
<comment type="cofactor">
    <cofactor evidence="1 4">
        <name>pyridoxal 5'-phosphate</name>
        <dbReference type="ChEBI" id="CHEBI:597326"/>
    </cofactor>
</comment>
<dbReference type="CDD" id="cd06454">
    <property type="entry name" value="KBL_like"/>
    <property type="match status" value="1"/>
</dbReference>
<evidence type="ECO:0000259" key="6">
    <source>
        <dbReference type="Pfam" id="PF00155"/>
    </source>
</evidence>
<dbReference type="PANTHER" id="PTHR13693">
    <property type="entry name" value="CLASS II AMINOTRANSFERASE/8-AMINO-7-OXONONANOATE SYNTHASE"/>
    <property type="match status" value="1"/>
</dbReference>
<evidence type="ECO:0000256" key="3">
    <source>
        <dbReference type="ARBA" id="ARBA00022898"/>
    </source>
</evidence>
<comment type="similarity">
    <text evidence="4">Belongs to the class-II pyridoxal-phosphate-dependent aminotransferase family.</text>
</comment>
<accession>A0A6M8BRL2</accession>
<name>A0A6M8BRL2_9CYAN</name>
<evidence type="ECO:0000313" key="8">
    <source>
        <dbReference type="Proteomes" id="UP000505210"/>
    </source>
</evidence>
<dbReference type="PANTHER" id="PTHR13693:SF3">
    <property type="entry name" value="LD36009P"/>
    <property type="match status" value="1"/>
</dbReference>
<keyword evidence="7" id="KW-0032">Aminotransferase</keyword>
<gene>
    <name evidence="7" type="ORF">HPC62_10605</name>
</gene>
<feature type="compositionally biased region" description="Polar residues" evidence="5">
    <location>
        <begin position="32"/>
        <end position="88"/>
    </location>
</feature>
<dbReference type="InterPro" id="IPR015421">
    <property type="entry name" value="PyrdxlP-dep_Trfase_major"/>
</dbReference>
<dbReference type="AlphaFoldDB" id="A0A6M8BRL2"/>
<sequence length="502" mass="55323">MDIATATDLAIATATDLAATETTAREGEDGRSPSSLQHPEQSDSPPSRTNQENTNLNGLTNASISADRVGNSSLYTPQPDASGSNLGSNLIAHSESENLEVPESYYHFHLTPEYQNLRQELNRVEELGNPFFMQHTGISRDTTEIHEKTFISYASYNYLGMSGDPIVTQAAIAAVQEYGTSVSASRVLSGERPFHRELEQEIARFLDTEDCLLFVGGHATNVTTIGHLFGRQDLILYDALSHNSIREGCKLAGATLMEFPHNDWRSLEHLLSQHRLRYEKVLIAIEGIYSADGDIAPLPDIVALKKRFKTFLLVDEAHSIGVLGQSGRGIGEHFGIAARDVDLWMGTLSKSFASCGGYIAGSNALVEYLKYTAPGFVYSVGMTPANTAAALASLRLLQREPERVQRLRARSQLFLHLAQDHALNTGSSADTPIIPVIIGDSQRAIQLCHRIMQHRIHVQPMVYPSVPYDRARLRFFLSCLHTEEQIHLTVSAIAKEISRLNS</sequence>
<keyword evidence="2 7" id="KW-0808">Transferase</keyword>
<proteinExistence type="inferred from homology"/>
<evidence type="ECO:0000256" key="2">
    <source>
        <dbReference type="ARBA" id="ARBA00022679"/>
    </source>
</evidence>
<keyword evidence="3 4" id="KW-0663">Pyridoxal phosphate</keyword>
<dbReference type="Pfam" id="PF00155">
    <property type="entry name" value="Aminotran_1_2"/>
    <property type="match status" value="1"/>
</dbReference>
<dbReference type="KEGG" id="theu:HPC62_10605"/>
<dbReference type="GO" id="GO:0008483">
    <property type="term" value="F:transaminase activity"/>
    <property type="evidence" value="ECO:0007669"/>
    <property type="project" value="UniProtKB-KW"/>
</dbReference>
<evidence type="ECO:0000313" key="7">
    <source>
        <dbReference type="EMBL" id="QKD84895.1"/>
    </source>
</evidence>
<dbReference type="InterPro" id="IPR050087">
    <property type="entry name" value="AON_synthase_class-II"/>
</dbReference>
<dbReference type="Gene3D" id="3.90.1150.10">
    <property type="entry name" value="Aspartate Aminotransferase, domain 1"/>
    <property type="match status" value="1"/>
</dbReference>
<dbReference type="GO" id="GO:0030170">
    <property type="term" value="F:pyridoxal phosphate binding"/>
    <property type="evidence" value="ECO:0007669"/>
    <property type="project" value="InterPro"/>
</dbReference>